<evidence type="ECO:0000313" key="2">
    <source>
        <dbReference type="Proteomes" id="UP000198729"/>
    </source>
</evidence>
<evidence type="ECO:0000313" key="1">
    <source>
        <dbReference type="EMBL" id="SCZ86468.1"/>
    </source>
</evidence>
<proteinExistence type="predicted"/>
<keyword evidence="2" id="KW-1185">Reference proteome</keyword>
<accession>A0A1G5SH75</accession>
<name>A0A1G5SH75_9PROT</name>
<organism evidence="1 2">
    <name type="scientific">Nitrosomonas mobilis</name>
    <dbReference type="NCBI Taxonomy" id="51642"/>
    <lineage>
        <taxon>Bacteria</taxon>
        <taxon>Pseudomonadati</taxon>
        <taxon>Pseudomonadota</taxon>
        <taxon>Betaproteobacteria</taxon>
        <taxon>Nitrosomonadales</taxon>
        <taxon>Nitrosomonadaceae</taxon>
        <taxon>Nitrosomonas</taxon>
    </lineage>
</organism>
<dbReference type="Proteomes" id="UP000198729">
    <property type="component" value="Unassembled WGS sequence"/>
</dbReference>
<evidence type="ECO:0008006" key="3">
    <source>
        <dbReference type="Google" id="ProtNLM"/>
    </source>
</evidence>
<protein>
    <recommendedName>
        <fullName evidence="3">Dicarboxylate transport domain-containing protein</fullName>
    </recommendedName>
</protein>
<gene>
    <name evidence="1" type="ORF">NSMM_560007</name>
</gene>
<dbReference type="STRING" id="51642.NSMM_560007"/>
<dbReference type="EMBL" id="FMWO01000065">
    <property type="protein sequence ID" value="SCZ86468.1"/>
    <property type="molecule type" value="Genomic_DNA"/>
</dbReference>
<sequence length="682" mass="75572">MMAVMQAELSVARCALFMLLLLLPPMGNAVSRFVFTLDEISHPVFNVRTLQFDLVAGPQGKQLEIDIGEVAIKNRIWRHLKLQCQDFQLTRHEIACDAGRLRIAGKILPVTFRYALDPQRLLLTVKPGADESWRLALNWQNSIWQARLQISNGSNSLMAGWLPQDEHWPQLQAGSLNGVIDMAGRESEIATWAANLEVRALAFSDAQGLHAGERVVLRLDARATQKKAAWHWQGTLVWPSGEIFWQPFYFEGAGQQLTVGGMLYNDRLVVEQSALQMNGIGTIHFAGEIDRIGQRLGKISLQAEELELSTLFSSIIQPLTVDTALAETAARGKLDIDWCYQDGDTQSLVLKLQDVALTDTQGRFAVTGVNALIPWHSNQTAQGNIQLASGEILHIPLGEMETIFMTHAHGFSVLNLTVPVLDGGIAVENLEVKKASAGWQWRFNGKLLPVSMEKLTGVLEVTPMFGNLSGIVPQMAYADGVMTMEGVLVFEIFDGVAIARNLTFIEPLGRAPHLLLDVGMHHIDLDLLTRAYSFGNMQGRIDVEINDIELVNWQPVKFDARLVSSPGSYRKRISQAAVQNLTTLGGDSAASVIQRSFLQFFKDFGYKKIGWRCRLHGNICQMGGIEATDPAQHAFNQTEDYVLVQGSGIPAITITGYNRLVDWRELVKRLNHAIESGSPTIH</sequence>
<reference evidence="1 2" key="1">
    <citation type="submission" date="2016-10" db="EMBL/GenBank/DDBJ databases">
        <authorList>
            <person name="de Groot N.N."/>
        </authorList>
    </citation>
    <scope>NUCLEOTIDE SEQUENCE [LARGE SCALE GENOMIC DNA]</scope>
    <source>
        <strain evidence="1">1</strain>
    </source>
</reference>
<dbReference type="AlphaFoldDB" id="A0A1G5SH75"/>